<organism evidence="3 4">
    <name type="scientific">Fodinibius halophilus</name>
    <dbReference type="NCBI Taxonomy" id="1736908"/>
    <lineage>
        <taxon>Bacteria</taxon>
        <taxon>Pseudomonadati</taxon>
        <taxon>Balneolota</taxon>
        <taxon>Balneolia</taxon>
        <taxon>Balneolales</taxon>
        <taxon>Balneolaceae</taxon>
        <taxon>Fodinibius</taxon>
    </lineage>
</organism>
<proteinExistence type="inferred from homology"/>
<feature type="domain" description="Big-1" evidence="2">
    <location>
        <begin position="593"/>
        <end position="692"/>
    </location>
</feature>
<dbReference type="Gene3D" id="2.60.40.4070">
    <property type="match status" value="1"/>
</dbReference>
<dbReference type="Pfam" id="PF18962">
    <property type="entry name" value="Por_Secre_tail"/>
    <property type="match status" value="1"/>
</dbReference>
<name>A0A6M1SV60_9BACT</name>
<evidence type="ECO:0000313" key="4">
    <source>
        <dbReference type="Proteomes" id="UP000479132"/>
    </source>
</evidence>
<dbReference type="Gene3D" id="2.60.40.10">
    <property type="entry name" value="Immunoglobulins"/>
    <property type="match status" value="1"/>
</dbReference>
<dbReference type="PROSITE" id="PS51127">
    <property type="entry name" value="BIG1"/>
    <property type="match status" value="1"/>
</dbReference>
<keyword evidence="4" id="KW-1185">Reference proteome</keyword>
<dbReference type="RefSeq" id="WP_165266920.1">
    <property type="nucleotide sequence ID" value="NZ_JAALLS010000005.1"/>
</dbReference>
<evidence type="ECO:0000313" key="3">
    <source>
        <dbReference type="EMBL" id="NGP87818.1"/>
    </source>
</evidence>
<sequence>MGILFLGFSPLRAQTADVIKASGATELSIDSVATQGFTSIDGPTIRETVSGQLAAGGTIALTLPDGFVWNTGLTGSDITITIEPTGAANTKLQVGFTSITSSAATFTVDRQSTTNGNGQGPGRVEIQGLQLRPDTLAVPFEKQITNTGSTGPDKNYGNLSTAVGAISQVSVETASDGSGQVVPSQDILAGDSFTVYAIGRDVGDNFVENVSLANTSDWSLVGGNGNIPQTAITSSNDRKSATFSSQTTGTTKIKAVYSEVTNVTSDLITMLPRPTDAVTINTQPSGTATAGSAFSTAPVIYLRDQFGNKVTTDNSTQVTASIASGNGTLSGTLTRTVSAGEITFTGLSANIANTITLQFSSSGITSATSNAIVIEPAAASNLTYIQQPTNTAENKTIDPPVEVQLLDSFGNKVPQSGVSVTIGSEPYWHNSTLSTTTDGSGIATFNDLNVANKTAPDTVQLTTDFSNSSPVSSDPFTIISKNALAKYSIKTTSDTDIGTQQAGTPFTVRITALNGNDNPFTFSADSTLTITADNTLEGDSSNVTILNGNSSIDTTLTFTSTGSTRLYADSSETIFGRSNTFNVTPSDSIDTNTTIVSADPGQITADGSSNATITVQIKDEFGNNLVSGGDTVQLTTDAGTFNGGVQTITANDNGDGTYSAVLTAPTTAGTTANINATVNGRSISDQAAVSFEAGEITGFSFQLPQNSGSPATQTAGVPFDIDVNAIDANGNTVPDFNGSVTFTTNSSLTTGGTATFSNGQLLNHSLTLTKADSNVTITATADNLYNITGTSASFIIQPNSPDASKSTLVATPNVLQNDNSFETVIAVILNDTYNNRVYQQQTVSLNLTQLEENNSSSPDGVAEASLANGSNIPFNNSKAVYRDTLTATTTIEIVEITGAFGNSPSTTIAQTDTVDIVVPNTWTAGAGGPSGNRTDWTNPENWSQNQVPDSTDFVIIPNISDLPILDLNIDVGSLEIQSGVSLILFGGNAITLSGNLNIDGTLDIEDNTEIAVGGDFLGSGSFSAGQSTDILIDGDIYVPSFLARTSGSHITLAGSTPQVISSANILTQNLNIQNDVNVNSANDLIDTSVLTINSGKTLELNTGANDTLDVSQEITGDGTLLINDNAIVMSGNFNLQDIDASQGTVIFGVRPGQDPSSSSLSEQQVSNLDQMKNAIVNNNFGVETFADVVVDGTLTLENGPLTISSGKSLIAPNQVYNNGNLKLQRTISSQQGWLMISAPINTDFTDFFSGSDTLTVQGITGSTYPSRQPNLLYYNETIPGTDNQRWRAPSSMSSSIQDPDSTGRGFFFYVFGDVSSDTDYNDTLPVTLEVSGQEYKHANSSFNFSSVTYTAAADTGWNLVGNPWAATLDWDAAGWTKTNIDNAVYVWDPSTNSYLTWNGIDGSLNDGLIKPFQAFWIKANGESPVLSIDKSVKTTGGNYHGKSKKKPASIGFLLETDSLSNEMHLTLTSDGSQGYDPRDAYRLLPFNTDTYLEFYTTLEDGTELAINNLARSFGKSVTIPLHLGGYKNGTPINGEYTISWPNFGKVPEAWTIKLIDREKDKKIDLRKNTFYSFDLSQSKKKTVSKNTLENFRLTKKSPAKNKMKNGSGDSRFAIRIEPGADGAGIPDEYSLGINYPNPFSEWTKIKYNTPVEGKVKLLIYDILGRRVKTLLNERRKAAYHELKWTPTQLASGVYICVMRAGGKQFTKKLTYFK</sequence>
<comment type="similarity">
    <text evidence="1">Belongs to the intimin/invasin family.</text>
</comment>
<dbReference type="InterPro" id="IPR015217">
    <property type="entry name" value="Invasin_dom_3"/>
</dbReference>
<dbReference type="InterPro" id="IPR008964">
    <property type="entry name" value="Invasin/intimin_cell_adhesion"/>
</dbReference>
<dbReference type="InterPro" id="IPR013783">
    <property type="entry name" value="Ig-like_fold"/>
</dbReference>
<reference evidence="3 4" key="1">
    <citation type="submission" date="2020-02" db="EMBL/GenBank/DDBJ databases">
        <title>Aliifodinibius halophilus 2W32, complete genome.</title>
        <authorList>
            <person name="Li Y."/>
            <person name="Wu S."/>
        </authorList>
    </citation>
    <scope>NUCLEOTIDE SEQUENCE [LARGE SCALE GENOMIC DNA]</scope>
    <source>
        <strain evidence="3 4">2W32</strain>
    </source>
</reference>
<dbReference type="EMBL" id="JAALLS010000005">
    <property type="protein sequence ID" value="NGP87818.1"/>
    <property type="molecule type" value="Genomic_DNA"/>
</dbReference>
<dbReference type="InterPro" id="IPR003344">
    <property type="entry name" value="Big_1_dom"/>
</dbReference>
<dbReference type="InterPro" id="IPR026444">
    <property type="entry name" value="Secre_tail"/>
</dbReference>
<evidence type="ECO:0000259" key="2">
    <source>
        <dbReference type="PROSITE" id="PS51127"/>
    </source>
</evidence>
<dbReference type="Proteomes" id="UP000479132">
    <property type="component" value="Unassembled WGS sequence"/>
</dbReference>
<dbReference type="NCBIfam" id="TIGR04183">
    <property type="entry name" value="Por_Secre_tail"/>
    <property type="match status" value="1"/>
</dbReference>
<gene>
    <name evidence="3" type="ORF">G3569_05600</name>
</gene>
<dbReference type="Pfam" id="PF09134">
    <property type="entry name" value="Invasin_D3"/>
    <property type="match status" value="1"/>
</dbReference>
<dbReference type="SUPFAM" id="SSF49373">
    <property type="entry name" value="Invasin/intimin cell-adhesion fragments"/>
    <property type="match status" value="1"/>
</dbReference>
<comment type="caution">
    <text evidence="3">The sequence shown here is derived from an EMBL/GenBank/DDBJ whole genome shotgun (WGS) entry which is preliminary data.</text>
</comment>
<accession>A0A6M1SV60</accession>
<evidence type="ECO:0000256" key="1">
    <source>
        <dbReference type="ARBA" id="ARBA00010116"/>
    </source>
</evidence>
<protein>
    <submittedName>
        <fullName evidence="3">T9SS type A sorting domain-containing protein</fullName>
    </submittedName>
</protein>
<dbReference type="SMART" id="SM00634">
    <property type="entry name" value="BID_1"/>
    <property type="match status" value="1"/>
</dbReference>